<organism evidence="1 2">
    <name type="scientific">Meloidogyne enterolobii</name>
    <name type="common">Root-knot nematode worm</name>
    <name type="synonym">Meloidogyne mayaguensis</name>
    <dbReference type="NCBI Taxonomy" id="390850"/>
    <lineage>
        <taxon>Eukaryota</taxon>
        <taxon>Metazoa</taxon>
        <taxon>Ecdysozoa</taxon>
        <taxon>Nematoda</taxon>
        <taxon>Chromadorea</taxon>
        <taxon>Rhabditida</taxon>
        <taxon>Tylenchina</taxon>
        <taxon>Tylenchomorpha</taxon>
        <taxon>Tylenchoidea</taxon>
        <taxon>Meloidogynidae</taxon>
        <taxon>Meloidogyninae</taxon>
        <taxon>Meloidogyne</taxon>
    </lineage>
</organism>
<protein>
    <submittedName>
        <fullName evidence="1">Uncharacterized protein</fullName>
    </submittedName>
</protein>
<sequence>MAIFGFSEVDIWVLRTYFGIILNISAASNGPILFLNSSDFNNAYAKEFGRIKDTFKKINSQS</sequence>
<evidence type="ECO:0000313" key="1">
    <source>
        <dbReference type="EMBL" id="CAD2132225.1"/>
    </source>
</evidence>
<dbReference type="Proteomes" id="UP000580250">
    <property type="component" value="Unassembled WGS sequence"/>
</dbReference>
<reference evidence="1 2" key="1">
    <citation type="submission" date="2020-08" db="EMBL/GenBank/DDBJ databases">
        <authorList>
            <person name="Koutsovoulos G."/>
            <person name="Danchin GJ E."/>
        </authorList>
    </citation>
    <scope>NUCLEOTIDE SEQUENCE [LARGE SCALE GENOMIC DNA]</scope>
</reference>
<accession>A0A6V7TT24</accession>
<dbReference type="AlphaFoldDB" id="A0A6V7TT24"/>
<proteinExistence type="predicted"/>
<comment type="caution">
    <text evidence="1">The sequence shown here is derived from an EMBL/GenBank/DDBJ whole genome shotgun (WGS) entry which is preliminary data.</text>
</comment>
<name>A0A6V7TT24_MELEN</name>
<gene>
    <name evidence="1" type="ORF">MENT_LOCUS3601</name>
</gene>
<dbReference type="OrthoDB" id="5894054at2759"/>
<dbReference type="EMBL" id="CAJEWN010000011">
    <property type="protein sequence ID" value="CAD2132225.1"/>
    <property type="molecule type" value="Genomic_DNA"/>
</dbReference>
<evidence type="ECO:0000313" key="2">
    <source>
        <dbReference type="Proteomes" id="UP000580250"/>
    </source>
</evidence>